<comment type="subcellular location">
    <subcellularLocation>
        <location evidence="1">Cell membrane</location>
        <topology evidence="1">Multi-pass membrane protein</topology>
    </subcellularLocation>
</comment>
<dbReference type="PATRIC" id="fig|400772.4.peg.248"/>
<dbReference type="GO" id="GO:0005886">
    <property type="term" value="C:plasma membrane"/>
    <property type="evidence" value="ECO:0007669"/>
    <property type="project" value="UniProtKB-SubCell"/>
</dbReference>
<feature type="transmembrane region" description="Helical" evidence="8">
    <location>
        <begin position="284"/>
        <end position="304"/>
    </location>
</feature>
<dbReference type="CDD" id="cd06550">
    <property type="entry name" value="TM_ABC_iron-siderophores_like"/>
    <property type="match status" value="1"/>
</dbReference>
<feature type="transmembrane region" description="Helical" evidence="8">
    <location>
        <begin position="95"/>
        <end position="116"/>
    </location>
</feature>
<protein>
    <submittedName>
        <fullName evidence="9">Ferric enterobactin transport system permease protein FepD</fullName>
    </submittedName>
</protein>
<feature type="transmembrane region" description="Helical" evidence="8">
    <location>
        <begin position="195"/>
        <end position="214"/>
    </location>
</feature>
<dbReference type="Gene3D" id="1.10.3470.10">
    <property type="entry name" value="ABC transporter involved in vitamin B12 uptake, BtuC"/>
    <property type="match status" value="1"/>
</dbReference>
<organism evidence="9 10">
    <name type="scientific">Microbacterium ginsengisoli</name>
    <dbReference type="NCBI Taxonomy" id="400772"/>
    <lineage>
        <taxon>Bacteria</taxon>
        <taxon>Bacillati</taxon>
        <taxon>Actinomycetota</taxon>
        <taxon>Actinomycetes</taxon>
        <taxon>Micrococcales</taxon>
        <taxon>Microbacteriaceae</taxon>
        <taxon>Microbacterium</taxon>
    </lineage>
</organism>
<dbReference type="Proteomes" id="UP000033451">
    <property type="component" value="Unassembled WGS sequence"/>
</dbReference>
<feature type="transmembrane region" description="Helical" evidence="8">
    <location>
        <begin position="122"/>
        <end position="144"/>
    </location>
</feature>
<dbReference type="InterPro" id="IPR000522">
    <property type="entry name" value="ABC_transptr_permease_BtuC"/>
</dbReference>
<comment type="similarity">
    <text evidence="2">Belongs to the binding-protein-dependent transport system permease family. FecCD subfamily.</text>
</comment>
<keyword evidence="7 8" id="KW-0472">Membrane</keyword>
<keyword evidence="5 8" id="KW-0812">Transmembrane</keyword>
<evidence type="ECO:0000256" key="6">
    <source>
        <dbReference type="ARBA" id="ARBA00022989"/>
    </source>
</evidence>
<dbReference type="GO" id="GO:0022857">
    <property type="term" value="F:transmembrane transporter activity"/>
    <property type="evidence" value="ECO:0007669"/>
    <property type="project" value="InterPro"/>
</dbReference>
<evidence type="ECO:0000256" key="2">
    <source>
        <dbReference type="ARBA" id="ARBA00007935"/>
    </source>
</evidence>
<keyword evidence="3" id="KW-0813">Transport</keyword>
<feature type="transmembrane region" description="Helical" evidence="8">
    <location>
        <begin position="239"/>
        <end position="264"/>
    </location>
</feature>
<accession>A0A0F0M3F7</accession>
<evidence type="ECO:0000313" key="9">
    <source>
        <dbReference type="EMBL" id="KJL43263.1"/>
    </source>
</evidence>
<feature type="transmembrane region" description="Helical" evidence="8">
    <location>
        <begin position="311"/>
        <end position="328"/>
    </location>
</feature>
<keyword evidence="4" id="KW-1003">Cell membrane</keyword>
<dbReference type="SUPFAM" id="SSF81345">
    <property type="entry name" value="ABC transporter involved in vitamin B12 uptake, BtuC"/>
    <property type="match status" value="1"/>
</dbReference>
<reference evidence="9 10" key="1">
    <citation type="submission" date="2015-02" db="EMBL/GenBank/DDBJ databases">
        <title>Draft genome sequences of ten Microbacterium spp. with emphasis on heavy metal contaminated environments.</title>
        <authorList>
            <person name="Corretto E."/>
        </authorList>
    </citation>
    <scope>NUCLEOTIDE SEQUENCE [LARGE SCALE GENOMIC DNA]</scope>
    <source>
        <strain evidence="9 10">DSM 18659</strain>
    </source>
</reference>
<proteinExistence type="inferred from homology"/>
<dbReference type="Pfam" id="PF01032">
    <property type="entry name" value="FecCD"/>
    <property type="match status" value="1"/>
</dbReference>
<dbReference type="EMBL" id="JYIY01000043">
    <property type="protein sequence ID" value="KJL43263.1"/>
    <property type="molecule type" value="Genomic_DNA"/>
</dbReference>
<dbReference type="GO" id="GO:0033214">
    <property type="term" value="P:siderophore-iron import into cell"/>
    <property type="evidence" value="ECO:0007669"/>
    <property type="project" value="TreeGrafter"/>
</dbReference>
<sequence>MTPGHRGRRTAVLWTAACLTLVAVVVASLAIGSRPIAPNVVWQALTVFDPSNPDHSVVVTQRVPRTVIGLAAGAALGLAGTMMQGLTRNPLADPGLLGVNAGASVAVLLAITVLGAATPEAFVWFAFAGAAAAALLVGAVAGIAGAQPARLALTGAAVTAALTAIVLAVLTSSATTLAVYRYWTVGGLTARGLDAVALVAVPLVIGAVIALGVARGLDLLALGDDVAAGLGHSATRTRILGVVASVLLCGGATAIAGPIVFLGLAVPHLLRPLRGGSYSRLMPLAIPVGAALLVSADVVGRLIAPPGEVQAGVVVAFLGAPLLMLLVLRRRLVTV</sequence>
<evidence type="ECO:0000256" key="1">
    <source>
        <dbReference type="ARBA" id="ARBA00004651"/>
    </source>
</evidence>
<evidence type="ECO:0000256" key="8">
    <source>
        <dbReference type="SAM" id="Phobius"/>
    </source>
</evidence>
<dbReference type="AlphaFoldDB" id="A0A0F0M3F7"/>
<dbReference type="FunFam" id="1.10.3470.10:FF:000001">
    <property type="entry name" value="Vitamin B12 ABC transporter permease BtuC"/>
    <property type="match status" value="1"/>
</dbReference>
<name>A0A0F0M3F7_9MICO</name>
<evidence type="ECO:0000256" key="3">
    <source>
        <dbReference type="ARBA" id="ARBA00022448"/>
    </source>
</evidence>
<feature type="transmembrane region" description="Helical" evidence="8">
    <location>
        <begin position="63"/>
        <end position="83"/>
    </location>
</feature>
<evidence type="ECO:0000256" key="5">
    <source>
        <dbReference type="ARBA" id="ARBA00022692"/>
    </source>
</evidence>
<feature type="transmembrane region" description="Helical" evidence="8">
    <location>
        <begin position="12"/>
        <end position="32"/>
    </location>
</feature>
<dbReference type="PANTHER" id="PTHR30472">
    <property type="entry name" value="FERRIC ENTEROBACTIN TRANSPORT SYSTEM PERMEASE PROTEIN"/>
    <property type="match status" value="1"/>
</dbReference>
<dbReference type="OrthoDB" id="9782305at2"/>
<comment type="caution">
    <text evidence="9">The sequence shown here is derived from an EMBL/GenBank/DDBJ whole genome shotgun (WGS) entry which is preliminary data.</text>
</comment>
<dbReference type="InterPro" id="IPR037294">
    <property type="entry name" value="ABC_BtuC-like"/>
</dbReference>
<gene>
    <name evidence="9" type="primary">fepD</name>
    <name evidence="9" type="ORF">RR49_00222</name>
</gene>
<feature type="transmembrane region" description="Helical" evidence="8">
    <location>
        <begin position="156"/>
        <end position="183"/>
    </location>
</feature>
<dbReference type="PANTHER" id="PTHR30472:SF1">
    <property type="entry name" value="FE(3+) DICITRATE TRANSPORT SYSTEM PERMEASE PROTEIN FECC-RELATED"/>
    <property type="match status" value="1"/>
</dbReference>
<evidence type="ECO:0000256" key="4">
    <source>
        <dbReference type="ARBA" id="ARBA00022475"/>
    </source>
</evidence>
<keyword evidence="10" id="KW-1185">Reference proteome</keyword>
<keyword evidence="6 8" id="KW-1133">Transmembrane helix</keyword>
<dbReference type="STRING" id="400772.RR49_00222"/>
<evidence type="ECO:0000256" key="7">
    <source>
        <dbReference type="ARBA" id="ARBA00023136"/>
    </source>
</evidence>
<dbReference type="RefSeq" id="WP_045245985.1">
    <property type="nucleotide sequence ID" value="NZ_JYIY01000043.1"/>
</dbReference>
<evidence type="ECO:0000313" key="10">
    <source>
        <dbReference type="Proteomes" id="UP000033451"/>
    </source>
</evidence>